<protein>
    <submittedName>
        <fullName evidence="2">Uncharacterized protein YbjT (DUF2867 family)</fullName>
    </submittedName>
</protein>
<accession>A0ABR9JZ20</accession>
<dbReference type="SUPFAM" id="SSF51735">
    <property type="entry name" value="NAD(P)-binding Rossmann-fold domains"/>
    <property type="match status" value="1"/>
</dbReference>
<dbReference type="InterPro" id="IPR036291">
    <property type="entry name" value="NAD(P)-bd_dom_sf"/>
</dbReference>
<dbReference type="Gene3D" id="3.40.50.720">
    <property type="entry name" value="NAD(P)-binding Rossmann-like Domain"/>
    <property type="match status" value="1"/>
</dbReference>
<feature type="domain" description="NAD(P)-binding" evidence="1">
    <location>
        <begin position="10"/>
        <end position="170"/>
    </location>
</feature>
<dbReference type="InterPro" id="IPR051604">
    <property type="entry name" value="Ergot_Alk_Oxidoreductase"/>
</dbReference>
<proteinExistence type="predicted"/>
<evidence type="ECO:0000313" key="3">
    <source>
        <dbReference type="Proteomes" id="UP000627838"/>
    </source>
</evidence>
<dbReference type="Proteomes" id="UP000627838">
    <property type="component" value="Unassembled WGS sequence"/>
</dbReference>
<keyword evidence="3" id="KW-1185">Reference proteome</keyword>
<dbReference type="EMBL" id="JADBDZ010000001">
    <property type="protein sequence ID" value="MBE1535638.1"/>
    <property type="molecule type" value="Genomic_DNA"/>
</dbReference>
<evidence type="ECO:0000313" key="2">
    <source>
        <dbReference type="EMBL" id="MBE1535638.1"/>
    </source>
</evidence>
<dbReference type="Gene3D" id="3.90.25.10">
    <property type="entry name" value="UDP-galactose 4-epimerase, domain 1"/>
    <property type="match status" value="1"/>
</dbReference>
<dbReference type="RefSeq" id="WP_192761799.1">
    <property type="nucleotide sequence ID" value="NZ_JADBDZ010000001.1"/>
</dbReference>
<dbReference type="PANTHER" id="PTHR43162">
    <property type="match status" value="1"/>
</dbReference>
<name>A0ABR9JZ20_9ACTN</name>
<dbReference type="Pfam" id="PF13460">
    <property type="entry name" value="NAD_binding_10"/>
    <property type="match status" value="1"/>
</dbReference>
<dbReference type="PANTHER" id="PTHR43162:SF1">
    <property type="entry name" value="PRESTALK A DIFFERENTIATION PROTEIN A"/>
    <property type="match status" value="1"/>
</dbReference>
<evidence type="ECO:0000259" key="1">
    <source>
        <dbReference type="Pfam" id="PF13460"/>
    </source>
</evidence>
<gene>
    <name evidence="2" type="ORF">H4W34_005471</name>
</gene>
<organism evidence="2 3">
    <name type="scientific">Actinomadura algeriensis</name>
    <dbReference type="NCBI Taxonomy" id="1679523"/>
    <lineage>
        <taxon>Bacteria</taxon>
        <taxon>Bacillati</taxon>
        <taxon>Actinomycetota</taxon>
        <taxon>Actinomycetes</taxon>
        <taxon>Streptosporangiales</taxon>
        <taxon>Thermomonosporaceae</taxon>
        <taxon>Actinomadura</taxon>
    </lineage>
</organism>
<comment type="caution">
    <text evidence="2">The sequence shown here is derived from an EMBL/GenBank/DDBJ whole genome shotgun (WGS) entry which is preliminary data.</text>
</comment>
<reference evidence="2 3" key="1">
    <citation type="submission" date="2020-10" db="EMBL/GenBank/DDBJ databases">
        <title>Sequencing the genomes of 1000 actinobacteria strains.</title>
        <authorList>
            <person name="Klenk H.-P."/>
        </authorList>
    </citation>
    <scope>NUCLEOTIDE SEQUENCE [LARGE SCALE GENOMIC DNA]</scope>
    <source>
        <strain evidence="2 3">DSM 46744</strain>
    </source>
</reference>
<dbReference type="InterPro" id="IPR016040">
    <property type="entry name" value="NAD(P)-bd_dom"/>
</dbReference>
<sequence>MTESPILVLGARGKTGRRVTARLTALGVPVRAASRSTGTIFEWADRGTWGPALDGARAVYLVPMNESVDQDAVADFADAAAAAGVRRLVLLAARGVDGAPQPAQEPAERAVRESGAEWTILRPAWFAQNFSEDFFREPVLAGELALPTGEGREAFVDAGDIADVAVAALTGAGHAGEVYELSGPEPLPFRTAARMIAEASGREIRYTPLEVPQFVALLESQGAPAAFAEMLAGLLTDLRDGAGDRVSDGVRRALGRDPRPFAEYAKEAAAAGAWATPAGQRGR</sequence>